<evidence type="ECO:0000256" key="1">
    <source>
        <dbReference type="SAM" id="SignalP"/>
    </source>
</evidence>
<dbReference type="PROSITE" id="PS51819">
    <property type="entry name" value="VOC"/>
    <property type="match status" value="1"/>
</dbReference>
<dbReference type="Gene3D" id="3.10.180.10">
    <property type="entry name" value="2,3-Dihydroxybiphenyl 1,2-Dioxygenase, domain 1"/>
    <property type="match status" value="1"/>
</dbReference>
<reference evidence="3 4" key="1">
    <citation type="journal article" date="2013" name="Int. J. Syst. Evol. Microbiol.">
        <title>Aquimarina gracilis sp. nov., isolated from the gut microflora of a mussel, Mytilus coruscus, and emended description of Aquimarina spongiae.</title>
        <authorList>
            <person name="Park S.C."/>
            <person name="Choe H.N."/>
            <person name="Baik K.S."/>
            <person name="Seong C.N."/>
        </authorList>
    </citation>
    <scope>NUCLEOTIDE SEQUENCE [LARGE SCALE GENOMIC DNA]</scope>
    <source>
        <strain evidence="3 4">PSC32</strain>
    </source>
</reference>
<protein>
    <submittedName>
        <fullName evidence="3">VOC family protein</fullName>
    </submittedName>
</protein>
<keyword evidence="1" id="KW-0732">Signal</keyword>
<feature type="chain" id="PRO_5047377035" evidence="1">
    <location>
        <begin position="22"/>
        <end position="158"/>
    </location>
</feature>
<dbReference type="Proteomes" id="UP001327027">
    <property type="component" value="Unassembled WGS sequence"/>
</dbReference>
<evidence type="ECO:0000259" key="2">
    <source>
        <dbReference type="PROSITE" id="PS51819"/>
    </source>
</evidence>
<dbReference type="InterPro" id="IPR037523">
    <property type="entry name" value="VOC_core"/>
</dbReference>
<dbReference type="Pfam" id="PF00903">
    <property type="entry name" value="Glyoxalase"/>
    <property type="match status" value="1"/>
</dbReference>
<comment type="caution">
    <text evidence="3">The sequence shown here is derived from an EMBL/GenBank/DDBJ whole genome shotgun (WGS) entry which is preliminary data.</text>
</comment>
<dbReference type="SUPFAM" id="SSF54593">
    <property type="entry name" value="Glyoxalase/Bleomycin resistance protein/Dihydroxybiphenyl dioxygenase"/>
    <property type="match status" value="1"/>
</dbReference>
<evidence type="ECO:0000313" key="3">
    <source>
        <dbReference type="EMBL" id="MEB3345436.1"/>
    </source>
</evidence>
<feature type="domain" description="VOC" evidence="2">
    <location>
        <begin position="28"/>
        <end position="158"/>
    </location>
</feature>
<gene>
    <name evidence="3" type="ORF">U6A24_08205</name>
</gene>
<dbReference type="EMBL" id="JAYKLX010000003">
    <property type="protein sequence ID" value="MEB3345436.1"/>
    <property type="molecule type" value="Genomic_DNA"/>
</dbReference>
<dbReference type="RefSeq" id="WP_324179461.1">
    <property type="nucleotide sequence ID" value="NZ_BAABAW010000007.1"/>
</dbReference>
<sequence>MKQTIILFTLFLNASASFCQSSPLPDLEANFFAVIVEDIEQSINWYSEILGFEILNKVDLPERNLKQANLKRSSILIELIELGSAVSHKKLLKNFPKKTKIKGFFKFGFFVPEFEKWIDFLKKSNVEFNGDIVTDHLTGKKMLIIKDPDGNRIQIFEK</sequence>
<evidence type="ECO:0000313" key="4">
    <source>
        <dbReference type="Proteomes" id="UP001327027"/>
    </source>
</evidence>
<dbReference type="InterPro" id="IPR004360">
    <property type="entry name" value="Glyas_Fos-R_dOase_dom"/>
</dbReference>
<accession>A0ABU5ZVE7</accession>
<proteinExistence type="predicted"/>
<dbReference type="InterPro" id="IPR029068">
    <property type="entry name" value="Glyas_Bleomycin-R_OHBP_Dase"/>
</dbReference>
<organism evidence="3 4">
    <name type="scientific">Aquimarina gracilis</name>
    <dbReference type="NCBI Taxonomy" id="874422"/>
    <lineage>
        <taxon>Bacteria</taxon>
        <taxon>Pseudomonadati</taxon>
        <taxon>Bacteroidota</taxon>
        <taxon>Flavobacteriia</taxon>
        <taxon>Flavobacteriales</taxon>
        <taxon>Flavobacteriaceae</taxon>
        <taxon>Aquimarina</taxon>
    </lineage>
</organism>
<keyword evidence="4" id="KW-1185">Reference proteome</keyword>
<name>A0ABU5ZVE7_9FLAO</name>
<feature type="signal peptide" evidence="1">
    <location>
        <begin position="1"/>
        <end position="21"/>
    </location>
</feature>